<dbReference type="PANTHER" id="PTHR45695">
    <property type="entry name" value="LEUCOKININ RECEPTOR-RELATED"/>
    <property type="match status" value="1"/>
</dbReference>
<feature type="transmembrane region" description="Helical" evidence="10">
    <location>
        <begin position="295"/>
        <end position="318"/>
    </location>
</feature>
<sequence length="467" mass="52816">MSGCGASTKLEVEIDFSKIAFPGDFTPKPVWEIIVKCVIVALLILVAVVGNSLIIVIVFSSRKMWSTTNFYIANLAVADLFVALFPIWIYITTDVTDGWILGGFLCKFNAFVQTCSMTAIAFTMMAIAGDRFFAIVFPFKARVTQSKVKVVLAFVWLCAISISIPPLVFYKYFERRWKDYTETFCTDIWPDHNCDHGVRAERAYWTVVVAVLNWLPMVMMTINYSVIIHRLSFSRVVHRGSDTMTALQKRSARRVVKMMFSLLIAFMVCTIPFQVSTMYENYKDRQITLPDWYDPVYFTAINLMYAHSAINPIIYGALNQTFRVGFKQLIGRFRKRDPRRWQSQMTKLENMRSPRVAVVNAPQTLNAENGYINQALNGSHCSQMLEESYPPSNGHTMTSSPQNNGLTMTSSPPTNGLTMTNDPPSPTTLNTSLDLPCEVEISGEQPHRVTEAGKNEGYDNEALEKDS</sequence>
<name>A0AAE1E028_9GAST</name>
<dbReference type="EMBL" id="JAWDGP010001698">
    <property type="protein sequence ID" value="KAK3789077.1"/>
    <property type="molecule type" value="Genomic_DNA"/>
</dbReference>
<dbReference type="PRINTS" id="PR01012">
    <property type="entry name" value="NRPEPTIDEYR"/>
</dbReference>
<comment type="subcellular location">
    <subcellularLocation>
        <location evidence="1">Membrane</location>
        <topology evidence="1">Multi-pass membrane protein</topology>
    </subcellularLocation>
</comment>
<evidence type="ECO:0000256" key="9">
    <source>
        <dbReference type="SAM" id="MobiDB-lite"/>
    </source>
</evidence>
<accession>A0AAE1E028</accession>
<evidence type="ECO:0000256" key="1">
    <source>
        <dbReference type="ARBA" id="ARBA00004141"/>
    </source>
</evidence>
<keyword evidence="13" id="KW-1185">Reference proteome</keyword>
<feature type="transmembrane region" description="Helical" evidence="10">
    <location>
        <begin position="33"/>
        <end position="59"/>
    </location>
</feature>
<evidence type="ECO:0000256" key="10">
    <source>
        <dbReference type="SAM" id="Phobius"/>
    </source>
</evidence>
<evidence type="ECO:0000256" key="6">
    <source>
        <dbReference type="ARBA" id="ARBA00023136"/>
    </source>
</evidence>
<gene>
    <name evidence="12" type="ORF">RRG08_063792</name>
</gene>
<feature type="domain" description="G-protein coupled receptors family 1 profile" evidence="11">
    <location>
        <begin position="50"/>
        <end position="315"/>
    </location>
</feature>
<feature type="transmembrane region" description="Helical" evidence="10">
    <location>
        <begin position="111"/>
        <end position="129"/>
    </location>
</feature>
<feature type="transmembrane region" description="Helical" evidence="10">
    <location>
        <begin position="255"/>
        <end position="275"/>
    </location>
</feature>
<keyword evidence="6 10" id="KW-0472">Membrane</keyword>
<dbReference type="SUPFAM" id="SSF81321">
    <property type="entry name" value="Family A G protein-coupled receptor-like"/>
    <property type="match status" value="1"/>
</dbReference>
<dbReference type="InterPro" id="IPR000276">
    <property type="entry name" value="GPCR_Rhodpsn"/>
</dbReference>
<organism evidence="12 13">
    <name type="scientific">Elysia crispata</name>
    <name type="common">lettuce slug</name>
    <dbReference type="NCBI Taxonomy" id="231223"/>
    <lineage>
        <taxon>Eukaryota</taxon>
        <taxon>Metazoa</taxon>
        <taxon>Spiralia</taxon>
        <taxon>Lophotrochozoa</taxon>
        <taxon>Mollusca</taxon>
        <taxon>Gastropoda</taxon>
        <taxon>Heterobranchia</taxon>
        <taxon>Euthyneura</taxon>
        <taxon>Panpulmonata</taxon>
        <taxon>Sacoglossa</taxon>
        <taxon>Placobranchoidea</taxon>
        <taxon>Plakobranchidae</taxon>
        <taxon>Elysia</taxon>
    </lineage>
</organism>
<dbReference type="AlphaFoldDB" id="A0AAE1E028"/>
<feature type="transmembrane region" description="Helical" evidence="10">
    <location>
        <begin position="150"/>
        <end position="170"/>
    </location>
</feature>
<feature type="region of interest" description="Disordered" evidence="9">
    <location>
        <begin position="384"/>
        <end position="467"/>
    </location>
</feature>
<keyword evidence="4 10" id="KW-1133">Transmembrane helix</keyword>
<dbReference type="InterPro" id="IPR017452">
    <property type="entry name" value="GPCR_Rhodpsn_7TM"/>
</dbReference>
<protein>
    <recommendedName>
        <fullName evidence="11">G-protein coupled receptors family 1 profile domain-containing protein</fullName>
    </recommendedName>
</protein>
<comment type="caution">
    <text evidence="12">The sequence shown here is derived from an EMBL/GenBank/DDBJ whole genome shotgun (WGS) entry which is preliminary data.</text>
</comment>
<feature type="compositionally biased region" description="Basic and acidic residues" evidence="9">
    <location>
        <begin position="445"/>
        <end position="467"/>
    </location>
</feature>
<keyword evidence="3 10" id="KW-0812">Transmembrane</keyword>
<dbReference type="PROSITE" id="PS50262">
    <property type="entry name" value="G_PROTEIN_RECEP_F1_2"/>
    <property type="match status" value="1"/>
</dbReference>
<keyword evidence="5" id="KW-0297">G-protein coupled receptor</keyword>
<dbReference type="Pfam" id="PF00001">
    <property type="entry name" value="7tm_1"/>
    <property type="match status" value="1"/>
</dbReference>
<dbReference type="InterPro" id="IPR000611">
    <property type="entry name" value="NPY_rcpt"/>
</dbReference>
<dbReference type="Gene3D" id="1.20.1070.10">
    <property type="entry name" value="Rhodopsin 7-helix transmembrane proteins"/>
    <property type="match status" value="1"/>
</dbReference>
<keyword evidence="7" id="KW-0675">Receptor</keyword>
<evidence type="ECO:0000259" key="11">
    <source>
        <dbReference type="PROSITE" id="PS50262"/>
    </source>
</evidence>
<evidence type="ECO:0000256" key="3">
    <source>
        <dbReference type="ARBA" id="ARBA00022692"/>
    </source>
</evidence>
<keyword evidence="8" id="KW-0807">Transducer</keyword>
<dbReference type="GO" id="GO:0004983">
    <property type="term" value="F:neuropeptide Y receptor activity"/>
    <property type="evidence" value="ECO:0007669"/>
    <property type="project" value="InterPro"/>
</dbReference>
<evidence type="ECO:0000256" key="8">
    <source>
        <dbReference type="ARBA" id="ARBA00023224"/>
    </source>
</evidence>
<comment type="similarity">
    <text evidence="2">Belongs to the G-protein coupled receptor 1 family.</text>
</comment>
<dbReference type="PRINTS" id="PR00237">
    <property type="entry name" value="GPCRRHODOPSN"/>
</dbReference>
<proteinExistence type="inferred from homology"/>
<dbReference type="Proteomes" id="UP001283361">
    <property type="component" value="Unassembled WGS sequence"/>
</dbReference>
<evidence type="ECO:0000256" key="5">
    <source>
        <dbReference type="ARBA" id="ARBA00023040"/>
    </source>
</evidence>
<dbReference type="PANTHER" id="PTHR45695:SF28">
    <property type="entry name" value="G-PROTEIN COUPLED RECEPTORS FAMILY 1 PROFILE DOMAIN-CONTAINING PROTEIN"/>
    <property type="match status" value="1"/>
</dbReference>
<feature type="transmembrane region" description="Helical" evidence="10">
    <location>
        <begin position="203"/>
        <end position="226"/>
    </location>
</feature>
<evidence type="ECO:0000256" key="7">
    <source>
        <dbReference type="ARBA" id="ARBA00023170"/>
    </source>
</evidence>
<dbReference type="GO" id="GO:0005886">
    <property type="term" value="C:plasma membrane"/>
    <property type="evidence" value="ECO:0007669"/>
    <property type="project" value="TreeGrafter"/>
</dbReference>
<feature type="compositionally biased region" description="Polar residues" evidence="9">
    <location>
        <begin position="390"/>
        <end position="433"/>
    </location>
</feature>
<dbReference type="CDD" id="cd00637">
    <property type="entry name" value="7tm_classA_rhodopsin-like"/>
    <property type="match status" value="1"/>
</dbReference>
<reference evidence="12" key="1">
    <citation type="journal article" date="2023" name="G3 (Bethesda)">
        <title>A reference genome for the long-term kleptoplast-retaining sea slug Elysia crispata morphotype clarki.</title>
        <authorList>
            <person name="Eastman K.E."/>
            <person name="Pendleton A.L."/>
            <person name="Shaikh M.A."/>
            <person name="Suttiyut T."/>
            <person name="Ogas R."/>
            <person name="Tomko P."/>
            <person name="Gavelis G."/>
            <person name="Widhalm J.R."/>
            <person name="Wisecaver J.H."/>
        </authorList>
    </citation>
    <scope>NUCLEOTIDE SEQUENCE</scope>
    <source>
        <strain evidence="12">ECLA1</strain>
    </source>
</reference>
<evidence type="ECO:0000313" key="12">
    <source>
        <dbReference type="EMBL" id="KAK3789077.1"/>
    </source>
</evidence>
<evidence type="ECO:0000313" key="13">
    <source>
        <dbReference type="Proteomes" id="UP001283361"/>
    </source>
</evidence>
<evidence type="ECO:0000256" key="2">
    <source>
        <dbReference type="ARBA" id="ARBA00010663"/>
    </source>
</evidence>
<feature type="transmembrane region" description="Helical" evidence="10">
    <location>
        <begin position="71"/>
        <end position="91"/>
    </location>
</feature>
<evidence type="ECO:0000256" key="4">
    <source>
        <dbReference type="ARBA" id="ARBA00022989"/>
    </source>
</evidence>